<protein>
    <submittedName>
        <fullName evidence="7">p-loop containing nucleoside triphosphate hydrolase protein</fullName>
    </submittedName>
</protein>
<name>A0A1Y2AQZ6_9TREE</name>
<dbReference type="InterPro" id="IPR027417">
    <property type="entry name" value="P-loop_NTPase"/>
</dbReference>
<dbReference type="Gene3D" id="3.40.50.300">
    <property type="entry name" value="P-loop containing nucleotide triphosphate hydrolases"/>
    <property type="match status" value="1"/>
</dbReference>
<feature type="region of interest" description="Disordered" evidence="4">
    <location>
        <begin position="97"/>
        <end position="119"/>
    </location>
</feature>
<feature type="domain" description="BCS1 N-terminal" evidence="6">
    <location>
        <begin position="22"/>
        <end position="226"/>
    </location>
</feature>
<keyword evidence="7" id="KW-0378">Hydrolase</keyword>
<dbReference type="PANTHER" id="PTHR23070">
    <property type="entry name" value="BCS1 AAA-TYPE ATPASE"/>
    <property type="match status" value="1"/>
</dbReference>
<dbReference type="InterPro" id="IPR014851">
    <property type="entry name" value="BCS1_N"/>
</dbReference>
<evidence type="ECO:0000256" key="1">
    <source>
        <dbReference type="ARBA" id="ARBA00004434"/>
    </source>
</evidence>
<comment type="subcellular location">
    <subcellularLocation>
        <location evidence="1">Mitochondrion inner membrane</location>
        <topology evidence="1">Single-pass membrane protein</topology>
    </subcellularLocation>
</comment>
<evidence type="ECO:0000259" key="5">
    <source>
        <dbReference type="SMART" id="SM00382"/>
    </source>
</evidence>
<keyword evidence="3" id="KW-0496">Mitochondrion</keyword>
<keyword evidence="3" id="KW-0999">Mitochondrion inner membrane</keyword>
<feature type="region of interest" description="Disordered" evidence="4">
    <location>
        <begin position="334"/>
        <end position="356"/>
    </location>
</feature>
<dbReference type="AlphaFoldDB" id="A0A1Y2AQZ6"/>
<dbReference type="OrthoDB" id="10251412at2759"/>
<feature type="compositionally biased region" description="Polar residues" evidence="4">
    <location>
        <begin position="334"/>
        <end position="349"/>
    </location>
</feature>
<reference evidence="7 8" key="1">
    <citation type="submission" date="2016-07" db="EMBL/GenBank/DDBJ databases">
        <title>Pervasive Adenine N6-methylation of Active Genes in Fungi.</title>
        <authorList>
            <consortium name="DOE Joint Genome Institute"/>
            <person name="Mondo S.J."/>
            <person name="Dannebaum R.O."/>
            <person name="Kuo R.C."/>
            <person name="Labutti K."/>
            <person name="Haridas S."/>
            <person name="Kuo A."/>
            <person name="Salamov A."/>
            <person name="Ahrendt S.R."/>
            <person name="Lipzen A."/>
            <person name="Sullivan W."/>
            <person name="Andreopoulos W.B."/>
            <person name="Clum A."/>
            <person name="Lindquist E."/>
            <person name="Daum C."/>
            <person name="Ramamoorthy G.K."/>
            <person name="Gryganskyi A."/>
            <person name="Culley D."/>
            <person name="Magnuson J.K."/>
            <person name="James T.Y."/>
            <person name="O'Malley M.A."/>
            <person name="Stajich J.E."/>
            <person name="Spatafora J.W."/>
            <person name="Visel A."/>
            <person name="Grigoriev I.V."/>
        </authorList>
    </citation>
    <scope>NUCLEOTIDE SEQUENCE [LARGE SCALE GENOMIC DNA]</scope>
    <source>
        <strain evidence="7 8">68-887.2</strain>
    </source>
</reference>
<organism evidence="7 8">
    <name type="scientific">Naematelia encephala</name>
    <dbReference type="NCBI Taxonomy" id="71784"/>
    <lineage>
        <taxon>Eukaryota</taxon>
        <taxon>Fungi</taxon>
        <taxon>Dikarya</taxon>
        <taxon>Basidiomycota</taxon>
        <taxon>Agaricomycotina</taxon>
        <taxon>Tremellomycetes</taxon>
        <taxon>Tremellales</taxon>
        <taxon>Naemateliaceae</taxon>
        <taxon>Naematelia</taxon>
    </lineage>
</organism>
<keyword evidence="8" id="KW-1185">Reference proteome</keyword>
<dbReference type="GO" id="GO:0005524">
    <property type="term" value="F:ATP binding"/>
    <property type="evidence" value="ECO:0007669"/>
    <property type="project" value="InterPro"/>
</dbReference>
<proteinExistence type="inferred from homology"/>
<evidence type="ECO:0000256" key="4">
    <source>
        <dbReference type="SAM" id="MobiDB-lite"/>
    </source>
</evidence>
<dbReference type="SUPFAM" id="SSF52540">
    <property type="entry name" value="P-loop containing nucleoside triphosphate hydrolases"/>
    <property type="match status" value="1"/>
</dbReference>
<dbReference type="InterPro" id="IPR003959">
    <property type="entry name" value="ATPase_AAA_core"/>
</dbReference>
<gene>
    <name evidence="7" type="ORF">BCR39DRAFT_453367</name>
</gene>
<dbReference type="SMART" id="SM00382">
    <property type="entry name" value="AAA"/>
    <property type="match status" value="1"/>
</dbReference>
<dbReference type="EMBL" id="MCFC01000062">
    <property type="protein sequence ID" value="ORY24988.1"/>
    <property type="molecule type" value="Genomic_DNA"/>
</dbReference>
<sequence length="442" mass="49707">FLASLARDGDFETITTMVIRMVVIVAVIAGSRKASLWLYETTLRALFPTAYIAVSDPSYLWVMAWMAQDPSAQKQITDFQLSTEEWRQVRKSSASALRRSAETNKGGTVQNSSPSVGEQNASWAEGDIIGQIIPTYRYSIRLRHEGKYLWVKRRMSSFARSRLRTVDHIQIRTLFWQKDVLKRFLVAAHQSYFAKEDRELLIFNANRIVAKWQSPVSRPVRPWSSVILPDNMKEDLITDIGKFLSDKEVQWYAARGIPHRRGYLFHGTPGSGKTTLATAIASKLRLDIYVVNPSQRGMDDAKLSKLFRDCPARSVILIEDIDCIFPRNRGRNNVTLDGSDGEPTSSTTEGFDDIPNEPPVTPMFGGKHDLAPSTVTLSGLLNAIDGVSSQEGCILIASTNHPERLDPALSRAGRFDVHLAFFHASRAQARALFLHFYPLEDF</sequence>
<dbReference type="InterPro" id="IPR050747">
    <property type="entry name" value="Mitochondrial_chaperone_BCS1"/>
</dbReference>
<evidence type="ECO:0000256" key="2">
    <source>
        <dbReference type="ARBA" id="ARBA00007448"/>
    </source>
</evidence>
<dbReference type="GO" id="GO:0005743">
    <property type="term" value="C:mitochondrial inner membrane"/>
    <property type="evidence" value="ECO:0007669"/>
    <property type="project" value="UniProtKB-SubCell"/>
</dbReference>
<comment type="similarity">
    <text evidence="2">Belongs to the AAA ATPase family. BCS1 subfamily.</text>
</comment>
<evidence type="ECO:0000313" key="7">
    <source>
        <dbReference type="EMBL" id="ORY24988.1"/>
    </source>
</evidence>
<evidence type="ECO:0000256" key="3">
    <source>
        <dbReference type="ARBA" id="ARBA00022792"/>
    </source>
</evidence>
<evidence type="ECO:0000259" key="6">
    <source>
        <dbReference type="SMART" id="SM01024"/>
    </source>
</evidence>
<keyword evidence="3" id="KW-0472">Membrane</keyword>
<dbReference type="STRING" id="71784.A0A1Y2AQZ6"/>
<feature type="domain" description="AAA+ ATPase" evidence="5">
    <location>
        <begin position="259"/>
        <end position="425"/>
    </location>
</feature>
<feature type="compositionally biased region" description="Polar residues" evidence="4">
    <location>
        <begin position="103"/>
        <end position="119"/>
    </location>
</feature>
<dbReference type="SMART" id="SM01024">
    <property type="entry name" value="BCS1_N"/>
    <property type="match status" value="1"/>
</dbReference>
<dbReference type="InParanoid" id="A0A1Y2AQZ6"/>
<dbReference type="Pfam" id="PF00004">
    <property type="entry name" value="AAA"/>
    <property type="match status" value="2"/>
</dbReference>
<dbReference type="GO" id="GO:0016887">
    <property type="term" value="F:ATP hydrolysis activity"/>
    <property type="evidence" value="ECO:0007669"/>
    <property type="project" value="InterPro"/>
</dbReference>
<dbReference type="InterPro" id="IPR003593">
    <property type="entry name" value="AAA+_ATPase"/>
</dbReference>
<feature type="non-terminal residue" evidence="7">
    <location>
        <position position="1"/>
    </location>
</feature>
<evidence type="ECO:0000313" key="8">
    <source>
        <dbReference type="Proteomes" id="UP000193986"/>
    </source>
</evidence>
<dbReference type="Proteomes" id="UP000193986">
    <property type="component" value="Unassembled WGS sequence"/>
</dbReference>
<feature type="non-terminal residue" evidence="7">
    <location>
        <position position="442"/>
    </location>
</feature>
<comment type="caution">
    <text evidence="7">The sequence shown here is derived from an EMBL/GenBank/DDBJ whole genome shotgun (WGS) entry which is preliminary data.</text>
</comment>
<dbReference type="Pfam" id="PF08740">
    <property type="entry name" value="BCS1_N"/>
    <property type="match status" value="1"/>
</dbReference>
<accession>A0A1Y2AQZ6</accession>